<dbReference type="SMART" id="SM01228">
    <property type="entry name" value="GIDA_assoc_3"/>
    <property type="match status" value="1"/>
</dbReference>
<comment type="caution">
    <text evidence="11">Lacks conserved residue(s) required for the propagation of feature annotation.</text>
</comment>
<dbReference type="Proteomes" id="UP000238823">
    <property type="component" value="Unassembled WGS sequence"/>
</dbReference>
<dbReference type="FunFam" id="3.50.50.60:FF:000002">
    <property type="entry name" value="tRNA uridine 5-carboxymethylaminomethyl modification enzyme MnmG"/>
    <property type="match status" value="1"/>
</dbReference>
<keyword evidence="7 11" id="KW-0274">FAD</keyword>
<dbReference type="InterPro" id="IPR002218">
    <property type="entry name" value="MnmG-rel"/>
</dbReference>
<dbReference type="InterPro" id="IPR026904">
    <property type="entry name" value="MnmG_C"/>
</dbReference>
<evidence type="ECO:0000256" key="8">
    <source>
        <dbReference type="ARBA" id="ARBA00023027"/>
    </source>
</evidence>
<organism evidence="13 14">
    <name type="scientific">Enhygromyxa salina</name>
    <dbReference type="NCBI Taxonomy" id="215803"/>
    <lineage>
        <taxon>Bacteria</taxon>
        <taxon>Pseudomonadati</taxon>
        <taxon>Myxococcota</taxon>
        <taxon>Polyangia</taxon>
        <taxon>Nannocystales</taxon>
        <taxon>Nannocystaceae</taxon>
        <taxon>Enhygromyxa</taxon>
    </lineage>
</organism>
<comment type="subunit">
    <text evidence="9 11">Homodimer. Heterotetramer of two MnmE and two MnmG subunits.</text>
</comment>
<evidence type="ECO:0000256" key="4">
    <source>
        <dbReference type="ARBA" id="ARBA00020461"/>
    </source>
</evidence>
<dbReference type="PANTHER" id="PTHR11806:SF0">
    <property type="entry name" value="PROTEIN MTO1 HOMOLOG, MITOCHONDRIAL"/>
    <property type="match status" value="1"/>
</dbReference>
<proteinExistence type="inferred from homology"/>
<evidence type="ECO:0000256" key="6">
    <source>
        <dbReference type="ARBA" id="ARBA00022694"/>
    </source>
</evidence>
<comment type="caution">
    <text evidence="13">The sequence shown here is derived from an EMBL/GenBank/DDBJ whole genome shotgun (WGS) entry which is preliminary data.</text>
</comment>
<dbReference type="PANTHER" id="PTHR11806">
    <property type="entry name" value="GLUCOSE INHIBITED DIVISION PROTEIN A"/>
    <property type="match status" value="1"/>
</dbReference>
<dbReference type="InterPro" id="IPR044920">
    <property type="entry name" value="MnmG_C_subdom_sf"/>
</dbReference>
<dbReference type="Pfam" id="PF01134">
    <property type="entry name" value="GIDA"/>
    <property type="match status" value="1"/>
</dbReference>
<dbReference type="PROSITE" id="PS01280">
    <property type="entry name" value="GIDA_1"/>
    <property type="match status" value="1"/>
</dbReference>
<dbReference type="SUPFAM" id="SSF51905">
    <property type="entry name" value="FAD/NAD(P)-binding domain"/>
    <property type="match status" value="1"/>
</dbReference>
<dbReference type="GO" id="GO:0050660">
    <property type="term" value="F:flavin adenine dinucleotide binding"/>
    <property type="evidence" value="ECO:0007669"/>
    <property type="project" value="UniProtKB-UniRule"/>
</dbReference>
<evidence type="ECO:0000256" key="9">
    <source>
        <dbReference type="ARBA" id="ARBA00025948"/>
    </source>
</evidence>
<dbReference type="InterPro" id="IPR047001">
    <property type="entry name" value="MnmG_C_subdom"/>
</dbReference>
<dbReference type="AlphaFoldDB" id="A0A2S9XZQ7"/>
<dbReference type="InterPro" id="IPR020595">
    <property type="entry name" value="MnmG-rel_CS"/>
</dbReference>
<keyword evidence="5 11" id="KW-0285">Flavoprotein</keyword>
<reference evidence="13 14" key="1">
    <citation type="submission" date="2018-03" db="EMBL/GenBank/DDBJ databases">
        <title>Draft Genome Sequences of the Obligatory Marine Myxobacteria Enhygromyxa salina SWB007.</title>
        <authorList>
            <person name="Poehlein A."/>
            <person name="Moghaddam J.A."/>
            <person name="Harms H."/>
            <person name="Alanjari M."/>
            <person name="Koenig G.M."/>
            <person name="Daniel R."/>
            <person name="Schaeberle T.F."/>
        </authorList>
    </citation>
    <scope>NUCLEOTIDE SEQUENCE [LARGE SCALE GENOMIC DNA]</scope>
    <source>
        <strain evidence="13 14">SWB007</strain>
    </source>
</reference>
<comment type="cofactor">
    <cofactor evidence="1 11">
        <name>FAD</name>
        <dbReference type="ChEBI" id="CHEBI:57692"/>
    </cofactor>
</comment>
<evidence type="ECO:0000256" key="1">
    <source>
        <dbReference type="ARBA" id="ARBA00001974"/>
    </source>
</evidence>
<keyword evidence="11" id="KW-0963">Cytoplasm</keyword>
<dbReference type="Pfam" id="PF13932">
    <property type="entry name" value="SAM_GIDA_C"/>
    <property type="match status" value="1"/>
</dbReference>
<gene>
    <name evidence="11 13" type="primary">mnmG</name>
    <name evidence="11" type="synonym">gidA</name>
    <name evidence="13" type="ORF">ENSA7_65970</name>
</gene>
<evidence type="ECO:0000256" key="11">
    <source>
        <dbReference type="HAMAP-Rule" id="MF_00129"/>
    </source>
</evidence>
<evidence type="ECO:0000259" key="12">
    <source>
        <dbReference type="SMART" id="SM01228"/>
    </source>
</evidence>
<dbReference type="EMBL" id="PVNL01000125">
    <property type="protein sequence ID" value="PRP98336.1"/>
    <property type="molecule type" value="Genomic_DNA"/>
</dbReference>
<keyword evidence="6 11" id="KW-0819">tRNA processing</keyword>
<protein>
    <recommendedName>
        <fullName evidence="4 11">tRNA uridine 5-carboxymethylaminomethyl modification enzyme MnmG</fullName>
    </recommendedName>
    <alternativeName>
        <fullName evidence="10 11">Glucose-inhibited division protein A</fullName>
    </alternativeName>
</protein>
<dbReference type="Gene3D" id="1.10.150.570">
    <property type="entry name" value="GidA associated domain, C-terminal subdomain"/>
    <property type="match status" value="1"/>
</dbReference>
<dbReference type="HAMAP" id="MF_00129">
    <property type="entry name" value="MnmG_GidA"/>
    <property type="match status" value="1"/>
</dbReference>
<evidence type="ECO:0000256" key="5">
    <source>
        <dbReference type="ARBA" id="ARBA00022630"/>
    </source>
</evidence>
<dbReference type="InterPro" id="IPR004416">
    <property type="entry name" value="MnmG"/>
</dbReference>
<feature type="binding site" evidence="11">
    <location>
        <begin position="2"/>
        <end position="7"/>
    </location>
    <ligand>
        <name>FAD</name>
        <dbReference type="ChEBI" id="CHEBI:57692"/>
    </ligand>
</feature>
<evidence type="ECO:0000256" key="10">
    <source>
        <dbReference type="ARBA" id="ARBA00031800"/>
    </source>
</evidence>
<comment type="similarity">
    <text evidence="3 11">Belongs to the MnmG family.</text>
</comment>
<dbReference type="NCBIfam" id="TIGR00136">
    <property type="entry name" value="mnmG_gidA"/>
    <property type="match status" value="1"/>
</dbReference>
<dbReference type="InterPro" id="IPR036188">
    <property type="entry name" value="FAD/NAD-bd_sf"/>
</dbReference>
<accession>A0A2S9XZQ7</accession>
<feature type="domain" description="tRNA uridine 5-carboxymethylaminomethyl modification enzyme C-terminal subdomain" evidence="12">
    <location>
        <begin position="500"/>
        <end position="572"/>
    </location>
</feature>
<evidence type="ECO:0000256" key="3">
    <source>
        <dbReference type="ARBA" id="ARBA00007653"/>
    </source>
</evidence>
<name>A0A2S9XZQ7_9BACT</name>
<dbReference type="GO" id="GO:0030488">
    <property type="term" value="P:tRNA methylation"/>
    <property type="evidence" value="ECO:0007669"/>
    <property type="project" value="TreeGrafter"/>
</dbReference>
<sequence>MGAGHAGLEAAFAAARVGVPVTVVTGTRATIGQTPCNPSVGGVAKGHLVHEIHALGGFMGRAADACAIHGRVLNLSKGPAVHATRLQVDKPRYGRYAQASLLDHPGITTIEGLVEAVGVDDRGRVRSVRLADGSELEAGAVVITTGTFLGGVLHTGASQTPGGRVGEAPATALSQQLRSLGFRLVRLKTGTPPRLARAGIDWDALEPQGSDDPFPRFCAADEPDAPARLPEVHCHITFTNEAVHELIRAHLHESPMYSGQIKGIGPRYCPSLEDKVVRFADKPRHQIFLEPEGLEPDALIYPNGISTSLPAEVQDAFVRAIPGLEHARVVRPGYAVEYDAVDARALTHELASKDHEGMYFAGQINGTSGYEEAGIQGLIAGANAALWLRERAPLHVARDQGYAGVLVDDLVTQGCDEPYRMFTSRAEFRLLLREDNADDRLAGLAHAHGLISDARHELVQRRLELVERAVAELDRRGGSGPGPGPDHAPAWIVAKAQARRTYAGYLERQRREVARIRGDAGNVRLPLDLDYFALDGLTREAAERLARVRPGTTHQAARIPGITPAALSCLWAHARTLKRQARPESSTG</sequence>
<evidence type="ECO:0000256" key="2">
    <source>
        <dbReference type="ARBA" id="ARBA00003717"/>
    </source>
</evidence>
<evidence type="ECO:0000256" key="7">
    <source>
        <dbReference type="ARBA" id="ARBA00022827"/>
    </source>
</evidence>
<dbReference type="GO" id="GO:0002098">
    <property type="term" value="P:tRNA wobble uridine modification"/>
    <property type="evidence" value="ECO:0007669"/>
    <property type="project" value="InterPro"/>
</dbReference>
<dbReference type="GO" id="GO:0005829">
    <property type="term" value="C:cytosol"/>
    <property type="evidence" value="ECO:0007669"/>
    <property type="project" value="TreeGrafter"/>
</dbReference>
<dbReference type="InterPro" id="IPR040131">
    <property type="entry name" value="MnmG_N"/>
</dbReference>
<evidence type="ECO:0000313" key="13">
    <source>
        <dbReference type="EMBL" id="PRP98336.1"/>
    </source>
</evidence>
<comment type="subcellular location">
    <subcellularLocation>
        <location evidence="11">Cytoplasm</location>
    </subcellularLocation>
</comment>
<comment type="function">
    <text evidence="2 11">NAD-binding protein involved in the addition of a carboxymethylaminomethyl (cmnm) group at the wobble position (U34) of certain tRNAs, forming tRNA-cmnm(5)s(2)U34.</text>
</comment>
<dbReference type="Gene3D" id="3.50.50.60">
    <property type="entry name" value="FAD/NAD(P)-binding domain"/>
    <property type="match status" value="2"/>
</dbReference>
<feature type="binding site" evidence="11">
    <location>
        <begin position="265"/>
        <end position="279"/>
    </location>
    <ligand>
        <name>NAD(+)</name>
        <dbReference type="ChEBI" id="CHEBI:57540"/>
    </ligand>
</feature>
<keyword evidence="8 11" id="KW-0520">NAD</keyword>
<evidence type="ECO:0000313" key="14">
    <source>
        <dbReference type="Proteomes" id="UP000238823"/>
    </source>
</evidence>